<keyword evidence="3" id="KW-1185">Reference proteome</keyword>
<dbReference type="PANTHER" id="PTHR46557:SF1">
    <property type="entry name" value="SERINE_THREONINE-PROTEIN PHOSPHATASE 1 REGULATORY SUBUNIT 10"/>
    <property type="match status" value="1"/>
</dbReference>
<dbReference type="Proteomes" id="UP000663828">
    <property type="component" value="Unassembled WGS sequence"/>
</dbReference>
<feature type="compositionally biased region" description="Polar residues" evidence="1">
    <location>
        <begin position="85"/>
        <end position="105"/>
    </location>
</feature>
<feature type="region of interest" description="Disordered" evidence="1">
    <location>
        <begin position="533"/>
        <end position="600"/>
    </location>
</feature>
<dbReference type="PANTHER" id="PTHR46557">
    <property type="entry name" value="SERINE/THREONINE-PROTEIN PHOSPHATASE 1 REGULATORY SUBUNIT 10-RELATED"/>
    <property type="match status" value="1"/>
</dbReference>
<dbReference type="GO" id="GO:0072357">
    <property type="term" value="C:PTW/PP1 phosphatase complex"/>
    <property type="evidence" value="ECO:0007669"/>
    <property type="project" value="TreeGrafter"/>
</dbReference>
<evidence type="ECO:0000313" key="2">
    <source>
        <dbReference type="EMBL" id="CAF1118888.1"/>
    </source>
</evidence>
<evidence type="ECO:0000313" key="3">
    <source>
        <dbReference type="Proteomes" id="UP000663828"/>
    </source>
</evidence>
<dbReference type="EMBL" id="CAJNOR010001310">
    <property type="protein sequence ID" value="CAF1118888.1"/>
    <property type="molecule type" value="Genomic_DNA"/>
</dbReference>
<sequence length="600" mass="66187">MTVPATLVSVAPSHMSMNASNMLRNKYTNEEEIILALAGQSSESHLSHSQQLTNESESNANRVIGKYRIPKKERKPDVVSPIDTNQVQSKMNTTTNQPTDESNAQIGKRKISLNDYKVNKRVKSSDIVQGSAADVDMRMDTMENNKKSSPRSMNNTSSSPTEQRPIVSPKVEDNTTSRDLVTKSNLSEPGVKKLIKKKVVWADEKNKALVQTSFFEVDRSEMTDMHAFARQCAENMSIAQLEKLWERDLRKQRSLQDVNTFDNNDKQVLPPLPTLIRILLPHSIATPIVKSQERVVQEEREKSVLQALFMRPFLPDSPSEPDGDLLGSNTIERSIPKTIPLEDNTPPSETKLSPSNANQESTPTNVTVAPANPSQPAIVPSSSSLSFDNSLFPKVAQILAQAKDNISSTTVANPSINPPATSIPATSIASTLLSALLNIKRSNGMESATAPPANSIPNFPLNFNVAPPPPMPGLSFNPLMANVLSFNNALLQLPSATFNIPNSTPSATPAVDTTTNSNSNNMFQTSTVPFGAASNQNLPSRFNHNSNKNERQNHNFRGHSRGHNFRRGFNNNHPRRDFHQKRNNYNNNNNNNNNNRNGFS</sequence>
<comment type="caution">
    <text evidence="2">The sequence shown here is derived from an EMBL/GenBank/DDBJ whole genome shotgun (WGS) entry which is preliminary data.</text>
</comment>
<dbReference type="AlphaFoldDB" id="A0A814QEQ8"/>
<organism evidence="2 3">
    <name type="scientific">Adineta ricciae</name>
    <name type="common">Rotifer</name>
    <dbReference type="NCBI Taxonomy" id="249248"/>
    <lineage>
        <taxon>Eukaryota</taxon>
        <taxon>Metazoa</taxon>
        <taxon>Spiralia</taxon>
        <taxon>Gnathifera</taxon>
        <taxon>Rotifera</taxon>
        <taxon>Eurotatoria</taxon>
        <taxon>Bdelloidea</taxon>
        <taxon>Adinetida</taxon>
        <taxon>Adinetidae</taxon>
        <taxon>Adineta</taxon>
    </lineage>
</organism>
<gene>
    <name evidence="2" type="ORF">XAT740_LOCUS19267</name>
</gene>
<feature type="compositionally biased region" description="Polar residues" evidence="1">
    <location>
        <begin position="533"/>
        <end position="546"/>
    </location>
</feature>
<feature type="compositionally biased region" description="Basic residues" evidence="1">
    <location>
        <begin position="554"/>
        <end position="566"/>
    </location>
</feature>
<accession>A0A814QEQ8</accession>
<dbReference type="GO" id="GO:0008157">
    <property type="term" value="F:protein phosphatase 1 binding"/>
    <property type="evidence" value="ECO:0007669"/>
    <property type="project" value="TreeGrafter"/>
</dbReference>
<feature type="region of interest" description="Disordered" evidence="1">
    <location>
        <begin position="143"/>
        <end position="179"/>
    </location>
</feature>
<protein>
    <submittedName>
        <fullName evidence="2">Uncharacterized protein</fullName>
    </submittedName>
</protein>
<dbReference type="GO" id="GO:0000785">
    <property type="term" value="C:chromatin"/>
    <property type="evidence" value="ECO:0007669"/>
    <property type="project" value="TreeGrafter"/>
</dbReference>
<feature type="region of interest" description="Disordered" evidence="1">
    <location>
        <begin position="312"/>
        <end position="380"/>
    </location>
</feature>
<feature type="compositionally biased region" description="Polar residues" evidence="1">
    <location>
        <begin position="345"/>
        <end position="375"/>
    </location>
</feature>
<evidence type="ECO:0000256" key="1">
    <source>
        <dbReference type="SAM" id="MobiDB-lite"/>
    </source>
</evidence>
<feature type="compositionally biased region" description="Low complexity" evidence="1">
    <location>
        <begin position="150"/>
        <end position="161"/>
    </location>
</feature>
<proteinExistence type="predicted"/>
<feature type="region of interest" description="Disordered" evidence="1">
    <location>
        <begin position="85"/>
        <end position="108"/>
    </location>
</feature>
<reference evidence="2" key="1">
    <citation type="submission" date="2021-02" db="EMBL/GenBank/DDBJ databases">
        <authorList>
            <person name="Nowell W R."/>
        </authorList>
    </citation>
    <scope>NUCLEOTIDE SEQUENCE</scope>
</reference>
<feature type="compositionally biased region" description="Low complexity" evidence="1">
    <location>
        <begin position="583"/>
        <end position="600"/>
    </location>
</feature>
<name>A0A814QEQ8_ADIRI</name>